<dbReference type="Proteomes" id="UP000887580">
    <property type="component" value="Unplaced"/>
</dbReference>
<dbReference type="WBParaSite" id="PS1159_v2.g15226.t1">
    <property type="protein sequence ID" value="PS1159_v2.g15226.t1"/>
    <property type="gene ID" value="PS1159_v2.g15226"/>
</dbReference>
<evidence type="ECO:0000313" key="2">
    <source>
        <dbReference type="WBParaSite" id="PS1159_v2.g15226.t1"/>
    </source>
</evidence>
<proteinExistence type="predicted"/>
<evidence type="ECO:0000313" key="1">
    <source>
        <dbReference type="Proteomes" id="UP000887580"/>
    </source>
</evidence>
<sequence>MATKDLSLPFKDTIIINENSNGQFKNFILNANSQFSSNAFSKSSKNVSTKNKKAALDYDFVKHNSEAKKDYHLWKKSTQNLSSSSITTNKRTLSLHIVTYEIETHSCYKIKESSAQNFSKLKNAKQIFTDSPIFIQNSFEFPRQQETNEEKKPEIVQYKASQKLLNPQIPCLYLDGSMATKVKGDEATGAQKHGFISATDFESSSSVDVTNVFLSFTKDLPLGALSLAPGFSLIDAMSAVELLDPKMDLGMKPMDETLGLKYAVENNSFNEKTFSMEEMIAIFDANFACIASSIDGAYFDQTIYTNICIHDPEIIKNENLRIVSKGFLIFTRTLRYLIDLGGISFEEDYNYQCLRDQMSLKCNNLEIINELKSIYQKLSKFQPDSAEYAFGQRIKFLFNLFEALHYMIASPEIMSVDSTLSFEVNFKQAESNMEQALKAFQVIKDTVKQGLQPGDSNDNNFSWLSVFQPDVNRHLFAASFPKEARLMNRKDGYEFLEKSLIFLKQFTIDLPNNIKCVESLMKYVRKISSSGADIFARSTLGLMVFPFNDHVFGKISISDLIINSMQITVAPFILNKEYTFSEELNQEWQLFLKDASGFFIDLIQAFGMNLARQREKIGHFMEEATNMYLKGEAIDRKIAEFLYVKPKHGECLNRKPYPISTFLANHFMELMSYYIELGFKLELFVDHELSYMYWYLGEVISLWRHRFWSKAKEYIEMERSFKPPDMPQKKFEKKRMQREAVIMRNIIEIDKNIMKVRLMAGNLTIPANEQMRYSSRFEAFCHVPSFASQPYIKYIEDSQFLKFIEFPATICYQKAAEAAKLCCDILTMLQQLHPNDSGIKAKLDLAKRNRIACNLLSSKPEIFDTLDFEKNFLFPLIVIKNQTTQKQ</sequence>
<accession>A0AC35F9K9</accession>
<name>A0AC35F9K9_9BILA</name>
<reference evidence="2" key="1">
    <citation type="submission" date="2022-11" db="UniProtKB">
        <authorList>
            <consortium name="WormBaseParasite"/>
        </authorList>
    </citation>
    <scope>IDENTIFICATION</scope>
</reference>
<organism evidence="1 2">
    <name type="scientific">Panagrolaimus sp. PS1159</name>
    <dbReference type="NCBI Taxonomy" id="55785"/>
    <lineage>
        <taxon>Eukaryota</taxon>
        <taxon>Metazoa</taxon>
        <taxon>Ecdysozoa</taxon>
        <taxon>Nematoda</taxon>
        <taxon>Chromadorea</taxon>
        <taxon>Rhabditida</taxon>
        <taxon>Tylenchina</taxon>
        <taxon>Panagrolaimomorpha</taxon>
        <taxon>Panagrolaimoidea</taxon>
        <taxon>Panagrolaimidae</taxon>
        <taxon>Panagrolaimus</taxon>
    </lineage>
</organism>
<protein>
    <submittedName>
        <fullName evidence="2">Protein MAK10 homolog</fullName>
    </submittedName>
</protein>